<dbReference type="SUPFAM" id="SSF51126">
    <property type="entry name" value="Pectin lyase-like"/>
    <property type="match status" value="3"/>
</dbReference>
<reference evidence="3 4" key="1">
    <citation type="submission" date="2020-08" db="EMBL/GenBank/DDBJ databases">
        <title>Genomic Encyclopedia of Type Strains, Phase IV (KMG-IV): sequencing the most valuable type-strain genomes for metagenomic binning, comparative biology and taxonomic classification.</title>
        <authorList>
            <person name="Goeker M."/>
        </authorList>
    </citation>
    <scope>NUCLEOTIDE SEQUENCE [LARGE SCALE GENOMIC DNA]</scope>
    <source>
        <strain evidence="3 4">DSM 12252</strain>
    </source>
</reference>
<feature type="chain" id="PRO_5030731963" evidence="2">
    <location>
        <begin position="31"/>
        <end position="3680"/>
    </location>
</feature>
<evidence type="ECO:0000313" key="3">
    <source>
        <dbReference type="EMBL" id="MBB5030608.1"/>
    </source>
</evidence>
<name>A0A7W7Y6N6_9BACT</name>
<protein>
    <submittedName>
        <fullName evidence="3">Autotransporter-associated beta strand protein</fullName>
    </submittedName>
</protein>
<dbReference type="Proteomes" id="UP000590740">
    <property type="component" value="Unassembled WGS sequence"/>
</dbReference>
<sequence length="3680" mass="355904">MRTFSFVGHSSRIQWLSALLVLLFACNAAAQTALTWDANTGTTGPQNTDGTTATLIWNTSNLNWWNGTSNVAWVNSASAIAQFGTSVPTPANANPVSIASDIQLAELRFLAVTTGSIAAGQQYTLNGDVAGRIIDFGTNGLIQMEDRSSGGSQFVTLGSNLRLQGTNLRIQKYGSGTVMQFITLGMSQNPNLTGTFTVGGSIYANITVPNTLQNVSRIIVEYGGSLVTNTAGSTWFQPFSLAGYGSGLLNNGTAYGAIRMIASNITYSGGFTLTADAGVNTSSSGSNSTGIVINAPITESGGSFSFSRFAFNGNGTLSMAAANTYSGATVLGRAVSGTTGSVTILDFTAATSPQNDILYNGVTTPGALSFIGGGAVTTLRLAGKDGQTNSQRFGNVTVGGTFSTLELLPGVGGNVNVSLGTITQTSTAGALSVYNPLASNSLSTTSAPGFFGPWLTYTGEMGRRSWAQATSTGLLSSGYSGSAAYTTGGSLSTTPFSITSNATIDNTSTGAVALAAGVTYLNTLSMYDLQSDRQISLGTGQTLRFSTSGGIQIINGALNLTVGISGQTSTLSAGGSVNNTAAPLFLSNESDTSVLTINSAIANNGSGAVTLVVNGAPGSRTVLTGTNTYTGGTQIYSGILEIRSAGALGTSGTVAIIESGGGTLGLSGGVTLNRAVAGTGGFGDGGNGAIRSLSGTNTISALITQTGASYISADAGATLNISATTSSTNAIDGTFPLTLGGAGTITIGGRIAISTGTLTKVGTGLLTLNGDSSFTGGTTISGGTLMLGNANALGAATTSTTIPIITISTGGTLDLNGQSIANRNYTLSGAGALNVGSLINSSASAATITGTTTTGLVSLTAASTAGGSGNITLNNTTGITGNFLLTKIGSGTLTIIDTTTTSARTGVNEIDAGTLRVQSALAIAPIGTGAYVLNGGTLSLGFDVTNTMTNVVNVLASSGITADRASAGAGGIVETLGALTIGGSTLTVTTGANVTSSTIGLTLGTTTIGGPSLAPGNPTFDVQSSANAAMTLTLGGLSDQAIGPRTITFQNSGSAASSVILGTAAASLVDGTAITLGSTGGALTLNLNVASVLGTLAQVTVGSGNTLNLGAAQTIGSLSGSGNITGAFVLTVGNAATASVYNTTYSGVLGFGGSGTGLTKAGLGTLTLSGVNAYTGATAVNLGTLKLASATALGATSGVTISTAGTLDLNGQNTDRNFTIGSTGLNSNGALINSSSTTSTITGTTAISSGSNIGGTGNITFNNATGLTGNFQLTKFGSGTLRIIDTTTTSARTGANQINGGTLRVESASATALNPVGTGGWIFFGGALSLGFDTANSTISGTATVHNSISLITDVATLNNTAVTHTLGNFVINNNSTLTVQTGSNVASGGTQGLTMGTVTLNGNATFDVQNSASATTRLTLGAWTDLAIAPRTLTFTNTGTAATNSLVTLGNSATSLVDGTVINLNSGTNAGVTVTVSAVTGLGPLSQVSVNGSSVLTAGVTGIVLGSLSGNGTVNANGAYTLTIGSTSTSSSLSTTFSGVLSNGTGTLTLVKSGNGTLTLSGSASNTLTGSTSVNSGTLVLAKTGGATAVTTIMSIGVAAASTAGNATVRLGADNQMAYTTSGQDDFLTINAGGTLDTNGYRLTLNSFAGFGATITGSGTVAVNRTGGTITFGGISSISSTLQITTSTGSGSALRTMQVTNVVDQLTISGSITQAAGVAGSFNKTTSGTLIFSGDNSYSGLTTVTAGILNIRSATALGTTAAGTVVNSGGTLQIQGGITTTAEGLTLAGSTGFAGVTGINIQTGALVNVSGVNNYTGLVGLSTGAATISSDSGTLNLTNTGTISGAGLGLTLAGAGDGSISSIIGITTGVLTKNGTGTWTLKGVNTSTGGIAINAGTLKLGDGISGSWNNALGLTYTGSGTFAYGGIALGGGTQGLGALTLTSGGGTLRVDAPSSGTNALTFASLASPAYGTGLNILSPASTSVTITGSSNTNGILDPRIIYNGADFAASTSGLIGAAATTTATSSLTAGNTTPYLISSSFAQTTSAIINAGLKFASSYTLTISNGVLLTINNGTNTAGGILVSGGASDVIADGGGASGLSTGGSGDLVIYTATAADSLTLQVPVTSSTTGGVTKNGAGSLTLSVASTYTGATSINAGTLILGNALSLSTSAATVQVGGVLDLNGQLAANAVTLNGTGISSSGALINNSGTAATIGALTIGLGNGTGGIGASIGGSGSITSTGVLTGDNLLVKTGTGTVTFGNNAGTALASTRVGATRIDSGTLRISNSTSALGTTAAAVILNGGALSLGSTASVVAYPVYVTASSAIVSDVFTAGAGLTHTLGALTIGTQTLTITAGGNVTTASTNAGVTFGATSLLGNPTFDVQSPSTATSGTTTLTLGALSDLGVARTLTFTNSGSSSTNSIVTLGTAMVSLIDGTLVNLNAGSSAGVTLNLNVAAALGTLAQVNIGTNSILNLGAAQTIASLSGSGRVTGAFVLTVGNANSGTAFSTTYSGVLGFGSVGTGLNKNGIGTLTLSGANAYTGSTTVTLGILQLGSSSALGATSGVTISAGGTLDLNGQSTGRNFTSVNGAGFNNGGAIINSSSTTGTITGSMVLGAAASMGGTGNITINNTTGLTGNFQLTKIGTGTLTFIDTTTTSARTGANQINDGTLRLQSAALTAVSPLGTTGAWTLNGGTLSLGFDTANNLMTGTITLNANATIVTDVATLNNAAVTQTMGSMVVNNNSTLTVQTGGNVAAGGTQGLTLGGVTLNGNVTFDVQNSATATTRLTLGAISDVAIAPRTLTFTNTGSATTNSLVTLASTTGSLVDGTVVNLNSGTNAGVTLNVITAATALGSLAQLNVNGSSIFTAGISSIVLGSLSGNGTVNASTAATLTIGSVSSSTVLSTEFTGTLGNGTGTLALTKNGLGTLTLSGANSYSGATIVSLGVLKLNNATALGATTGVTISAGGTMDLNGQSTDRNFTSISGYGQNGAGAITNSSATTATITGTTVLGAVAKIGGTGNITVSNTGGLTGNALLTKFGTGTLTFISTAASARSGANQIDAGTLRLQAATAIATIGTGAMALNGGTLSLGYDAGGTVGGVVNVLTSSTIIADRASAGAGGYALTLGALTIGSSTLTIQAGGNVTSGTIGLTLGAVSIGGSSMQGGNPVFDVQGSASATAMLALGAITDQSITARTLTFQNSGTGASTVTLTAAATSLVDGTIVNLASTGSAVTVNLNAAGALGSFAQVSVSSGNTLSLGAAQTIASLNGAGTVTASVDSILTIGNLASPTVSNSTFNGVLSGSVSISKTGSGSLTIGGSSSNTYSGSSGTVITSGAVILAKTGGAVAIPTNLTLGSVNGNNGTASLQTNGSNQIASTAAVTINAGSSMNLNGYNQAVGNLNGTPGSTIVNNAASTTATLTIGSNDATGGQFLGTIADNSGSGGTMALTKTGAGSSLLGGWNSYSGATLVQGGSLQVGGSGAGSTGTGAVTVQNGATLLGTGTVQGSSFTALSGSTVQAGDAAAASSFGTLTFKPSSGSGVIDFQAGSTIVLNLNPGGTSDLLNIIGTGSSTLLFNGNITITAPGFTPTVAAVFNLIDWSGLASAPTFDSRFTYLGLLTGNGDEASGFDLPDISSSGLAWDISGFITNGTIAIVPEPSRWMLLGMSLALSLLRRRRR</sequence>
<proteinExistence type="predicted"/>
<evidence type="ECO:0000256" key="1">
    <source>
        <dbReference type="ARBA" id="ARBA00022729"/>
    </source>
</evidence>
<dbReference type="InterPro" id="IPR011050">
    <property type="entry name" value="Pectin_lyase_fold/virulence"/>
</dbReference>
<dbReference type="InterPro" id="IPR013424">
    <property type="entry name" value="Ice-binding_C"/>
</dbReference>
<dbReference type="Pfam" id="PF12951">
    <property type="entry name" value="PATR"/>
    <property type="match status" value="17"/>
</dbReference>
<feature type="signal peptide" evidence="2">
    <location>
        <begin position="1"/>
        <end position="30"/>
    </location>
</feature>
<dbReference type="RefSeq" id="WP_184337419.1">
    <property type="nucleotide sequence ID" value="NZ_JACHIG010000001.1"/>
</dbReference>
<dbReference type="NCBIfam" id="TIGR02595">
    <property type="entry name" value="PEP_CTERM"/>
    <property type="match status" value="1"/>
</dbReference>
<accession>A0A7W7Y6N6</accession>
<keyword evidence="4" id="KW-1185">Reference proteome</keyword>
<keyword evidence="1 2" id="KW-0732">Signal</keyword>
<dbReference type="PROSITE" id="PS51257">
    <property type="entry name" value="PROKAR_LIPOPROTEIN"/>
    <property type="match status" value="1"/>
</dbReference>
<dbReference type="InterPro" id="IPR013425">
    <property type="entry name" value="Autotrns_rpt"/>
</dbReference>
<gene>
    <name evidence="3" type="ORF">HNQ65_000162</name>
</gene>
<dbReference type="EMBL" id="JACHIG010000001">
    <property type="protein sequence ID" value="MBB5030608.1"/>
    <property type="molecule type" value="Genomic_DNA"/>
</dbReference>
<dbReference type="NCBIfam" id="TIGR02601">
    <property type="entry name" value="autotrns_rpt"/>
    <property type="match status" value="11"/>
</dbReference>
<comment type="caution">
    <text evidence="3">The sequence shown here is derived from an EMBL/GenBank/DDBJ whole genome shotgun (WGS) entry which is preliminary data.</text>
</comment>
<organism evidence="3 4">
    <name type="scientific">Prosthecobacter vanneervenii</name>
    <dbReference type="NCBI Taxonomy" id="48466"/>
    <lineage>
        <taxon>Bacteria</taxon>
        <taxon>Pseudomonadati</taxon>
        <taxon>Verrucomicrobiota</taxon>
        <taxon>Verrucomicrobiia</taxon>
        <taxon>Verrucomicrobiales</taxon>
        <taxon>Verrucomicrobiaceae</taxon>
        <taxon>Prosthecobacter</taxon>
    </lineage>
</organism>
<evidence type="ECO:0000256" key="2">
    <source>
        <dbReference type="SAM" id="SignalP"/>
    </source>
</evidence>
<evidence type="ECO:0000313" key="4">
    <source>
        <dbReference type="Proteomes" id="UP000590740"/>
    </source>
</evidence>